<dbReference type="Proteomes" id="UP000314986">
    <property type="component" value="Unassembled WGS sequence"/>
</dbReference>
<dbReference type="InterPro" id="IPR027469">
    <property type="entry name" value="Cation_efflux_TMD_sf"/>
</dbReference>
<feature type="transmembrane region" description="Helical" evidence="15">
    <location>
        <begin position="232"/>
        <end position="253"/>
    </location>
</feature>
<feature type="region of interest" description="Disordered" evidence="14">
    <location>
        <begin position="263"/>
        <end position="287"/>
    </location>
</feature>
<dbReference type="AlphaFoldDB" id="A0A4W3JQS8"/>
<dbReference type="KEGG" id="cmk:103186562"/>
<dbReference type="GO" id="GO:0010043">
    <property type="term" value="P:response to zinc ion"/>
    <property type="evidence" value="ECO:0007669"/>
    <property type="project" value="TreeGrafter"/>
</dbReference>
<evidence type="ECO:0000256" key="13">
    <source>
        <dbReference type="ARBA" id="ARBA00048349"/>
    </source>
</evidence>
<keyword evidence="19" id="KW-1185">Reference proteome</keyword>
<dbReference type="InParanoid" id="A0A4W3JQS8"/>
<keyword evidence="4" id="KW-0050">Antiport</keyword>
<evidence type="ECO:0000256" key="3">
    <source>
        <dbReference type="ARBA" id="ARBA00022448"/>
    </source>
</evidence>
<organism evidence="18 19">
    <name type="scientific">Callorhinchus milii</name>
    <name type="common">Ghost shark</name>
    <dbReference type="NCBI Taxonomy" id="7868"/>
    <lineage>
        <taxon>Eukaryota</taxon>
        <taxon>Metazoa</taxon>
        <taxon>Chordata</taxon>
        <taxon>Craniata</taxon>
        <taxon>Vertebrata</taxon>
        <taxon>Chondrichthyes</taxon>
        <taxon>Holocephali</taxon>
        <taxon>Chimaeriformes</taxon>
        <taxon>Callorhinchidae</taxon>
        <taxon>Callorhinchus</taxon>
    </lineage>
</organism>
<dbReference type="SUPFAM" id="SSF161111">
    <property type="entry name" value="Cation efflux protein transmembrane domain-like"/>
    <property type="match status" value="1"/>
</dbReference>
<comment type="subcellular location">
    <subcellularLocation>
        <location evidence="1">Cytoplasmic vesicle</location>
        <location evidence="1">Secretory vesicle membrane</location>
        <topology evidence="1">Multi-pass membrane protein</topology>
    </subcellularLocation>
</comment>
<evidence type="ECO:0000256" key="9">
    <source>
        <dbReference type="ARBA" id="ARBA00022989"/>
    </source>
</evidence>
<dbReference type="GO" id="GO:0030658">
    <property type="term" value="C:transport vesicle membrane"/>
    <property type="evidence" value="ECO:0007669"/>
    <property type="project" value="UniProtKB-SubCell"/>
</dbReference>
<keyword evidence="10" id="KW-0406">Ion transport</keyword>
<dbReference type="GO" id="GO:0005886">
    <property type="term" value="C:plasma membrane"/>
    <property type="evidence" value="ECO:0007669"/>
    <property type="project" value="TreeGrafter"/>
</dbReference>
<name>A0A4W3JQS8_CALMI</name>
<feature type="transmembrane region" description="Helical" evidence="15">
    <location>
        <begin position="200"/>
        <end position="220"/>
    </location>
</feature>
<dbReference type="PANTHER" id="PTHR11562:SF27">
    <property type="entry name" value="PROTON-COUPLED ZINC ANTIPORTER SLC30A4-RELATED"/>
    <property type="match status" value="1"/>
</dbReference>
<evidence type="ECO:0000256" key="7">
    <source>
        <dbReference type="ARBA" id="ARBA00022833"/>
    </source>
</evidence>
<protein>
    <submittedName>
        <fullName evidence="18">Solute carrier family 30 member 4</fullName>
    </submittedName>
</protein>
<dbReference type="GO" id="GO:0015297">
    <property type="term" value="F:antiporter activity"/>
    <property type="evidence" value="ECO:0007669"/>
    <property type="project" value="UniProtKB-KW"/>
</dbReference>
<gene>
    <name evidence="18" type="primary">slc30a4</name>
</gene>
<evidence type="ECO:0000313" key="19">
    <source>
        <dbReference type="Proteomes" id="UP000314986"/>
    </source>
</evidence>
<dbReference type="GeneID" id="103186562"/>
<reference evidence="18" key="5">
    <citation type="submission" date="2025-09" db="UniProtKB">
        <authorList>
            <consortium name="Ensembl"/>
        </authorList>
    </citation>
    <scope>IDENTIFICATION</scope>
</reference>
<dbReference type="Ensembl" id="ENSCMIT00000046492.1">
    <property type="protein sequence ID" value="ENSCMIP00000045839.1"/>
    <property type="gene ID" value="ENSCMIG00000018888.1"/>
</dbReference>
<keyword evidence="5 15" id="KW-0812">Transmembrane</keyword>
<keyword evidence="3" id="KW-0813">Transport</keyword>
<dbReference type="InterPro" id="IPR050681">
    <property type="entry name" value="CDF/SLC30A"/>
</dbReference>
<evidence type="ECO:0000256" key="12">
    <source>
        <dbReference type="ARBA" id="ARBA00023329"/>
    </source>
</evidence>
<dbReference type="OrthoDB" id="9944568at2759"/>
<dbReference type="Gene3D" id="1.20.1510.10">
    <property type="entry name" value="Cation efflux protein transmembrane domain"/>
    <property type="match status" value="1"/>
</dbReference>
<feature type="transmembrane region" description="Helical" evidence="15">
    <location>
        <begin position="162"/>
        <end position="180"/>
    </location>
</feature>
<dbReference type="GO" id="GO:0046872">
    <property type="term" value="F:metal ion binding"/>
    <property type="evidence" value="ECO:0007669"/>
    <property type="project" value="UniProtKB-KW"/>
</dbReference>
<evidence type="ECO:0000259" key="17">
    <source>
        <dbReference type="Pfam" id="PF16916"/>
    </source>
</evidence>
<evidence type="ECO:0000256" key="6">
    <source>
        <dbReference type="ARBA" id="ARBA00022723"/>
    </source>
</evidence>
<comment type="similarity">
    <text evidence="2">Belongs to the cation diffusion facilitator (CDF) transporter (TC 2.A.4) family. SLC30A subfamily.</text>
</comment>
<keyword evidence="11 15" id="KW-0472">Membrane</keyword>
<dbReference type="STRING" id="7868.ENSCMIP00000045839"/>
<feature type="domain" description="Cation efflux protein cytoplasmic" evidence="17">
    <location>
        <begin position="359"/>
        <end position="434"/>
    </location>
</feature>
<reference evidence="19" key="1">
    <citation type="journal article" date="2006" name="Science">
        <title>Ancient noncoding elements conserved in the human genome.</title>
        <authorList>
            <person name="Venkatesh B."/>
            <person name="Kirkness E.F."/>
            <person name="Loh Y.H."/>
            <person name="Halpern A.L."/>
            <person name="Lee A.P."/>
            <person name="Johnson J."/>
            <person name="Dandona N."/>
            <person name="Viswanathan L.D."/>
            <person name="Tay A."/>
            <person name="Venter J.C."/>
            <person name="Strausberg R.L."/>
            <person name="Brenner S."/>
        </authorList>
    </citation>
    <scope>NUCLEOTIDE SEQUENCE [LARGE SCALE GENOMIC DNA]</scope>
</reference>
<dbReference type="FunCoup" id="A0A4W3JQS8">
    <property type="interactions" value="5"/>
</dbReference>
<dbReference type="PANTHER" id="PTHR11562">
    <property type="entry name" value="CATION EFFLUX PROTEIN/ ZINC TRANSPORTER"/>
    <property type="match status" value="1"/>
</dbReference>
<dbReference type="CTD" id="7782"/>
<dbReference type="FunFam" id="1.20.1510.10:FF:000002">
    <property type="entry name" value="zinc transporter 3 isoform X1"/>
    <property type="match status" value="1"/>
</dbReference>
<evidence type="ECO:0000313" key="18">
    <source>
        <dbReference type="Ensembl" id="ENSCMIP00000045839.1"/>
    </source>
</evidence>
<evidence type="ECO:0000256" key="1">
    <source>
        <dbReference type="ARBA" id="ARBA00004638"/>
    </source>
</evidence>
<reference evidence="18" key="4">
    <citation type="submission" date="2025-08" db="UniProtKB">
        <authorList>
            <consortium name="Ensembl"/>
        </authorList>
    </citation>
    <scope>IDENTIFICATION</scope>
</reference>
<reference evidence="19" key="3">
    <citation type="journal article" date="2014" name="Nature">
        <title>Elephant shark genome provides unique insights into gnathostome evolution.</title>
        <authorList>
            <consortium name="International Elephant Shark Genome Sequencing Consortium"/>
            <person name="Venkatesh B."/>
            <person name="Lee A.P."/>
            <person name="Ravi V."/>
            <person name="Maurya A.K."/>
            <person name="Lian M.M."/>
            <person name="Swann J.B."/>
            <person name="Ohta Y."/>
            <person name="Flajnik M.F."/>
            <person name="Sutoh Y."/>
            <person name="Kasahara M."/>
            <person name="Hoon S."/>
            <person name="Gangu V."/>
            <person name="Roy S.W."/>
            <person name="Irimia M."/>
            <person name="Korzh V."/>
            <person name="Kondrychyn I."/>
            <person name="Lim Z.W."/>
            <person name="Tay B.H."/>
            <person name="Tohari S."/>
            <person name="Kong K.W."/>
            <person name="Ho S."/>
            <person name="Lorente-Galdos B."/>
            <person name="Quilez J."/>
            <person name="Marques-Bonet T."/>
            <person name="Raney B.J."/>
            <person name="Ingham P.W."/>
            <person name="Tay A."/>
            <person name="Hillier L.W."/>
            <person name="Minx P."/>
            <person name="Boehm T."/>
            <person name="Wilson R.K."/>
            <person name="Brenner S."/>
            <person name="Warren W.C."/>
        </authorList>
    </citation>
    <scope>NUCLEOTIDE SEQUENCE [LARGE SCALE GENOMIC DNA]</scope>
</reference>
<evidence type="ECO:0000256" key="5">
    <source>
        <dbReference type="ARBA" id="ARBA00022692"/>
    </source>
</evidence>
<feature type="transmembrane region" description="Helical" evidence="15">
    <location>
        <begin position="297"/>
        <end position="318"/>
    </location>
</feature>
<dbReference type="InterPro" id="IPR058533">
    <property type="entry name" value="Cation_efflux_TM"/>
</dbReference>
<dbReference type="NCBIfam" id="TIGR01297">
    <property type="entry name" value="CDF"/>
    <property type="match status" value="1"/>
</dbReference>
<dbReference type="Pfam" id="PF16916">
    <property type="entry name" value="ZT_dimer"/>
    <property type="match status" value="1"/>
</dbReference>
<dbReference type="GO" id="GO:0005385">
    <property type="term" value="F:zinc ion transmembrane transporter activity"/>
    <property type="evidence" value="ECO:0007669"/>
    <property type="project" value="UniProtKB-ARBA"/>
</dbReference>
<keyword evidence="9 15" id="KW-1133">Transmembrane helix</keyword>
<dbReference type="Pfam" id="PF01545">
    <property type="entry name" value="Cation_efflux"/>
    <property type="match status" value="1"/>
</dbReference>
<dbReference type="InterPro" id="IPR002524">
    <property type="entry name" value="Cation_efflux"/>
</dbReference>
<keyword evidence="7" id="KW-0862">Zinc</keyword>
<feature type="transmembrane region" description="Helical" evidence="15">
    <location>
        <begin position="330"/>
        <end position="347"/>
    </location>
</feature>
<keyword evidence="6" id="KW-0479">Metal-binding</keyword>
<dbReference type="GeneTree" id="ENSGT00940000157545"/>
<feature type="transmembrane region" description="Helical" evidence="15">
    <location>
        <begin position="131"/>
        <end position="150"/>
    </location>
</feature>
<comment type="catalytic activity">
    <reaction evidence="13">
        <text>Zn(2+)(in) + 2 H(+)(out) = Zn(2+)(out) + 2 H(+)(in)</text>
        <dbReference type="Rhea" id="RHEA:72627"/>
        <dbReference type="ChEBI" id="CHEBI:15378"/>
        <dbReference type="ChEBI" id="CHEBI:29105"/>
    </reaction>
</comment>
<sequence>MTMARSTWDTFKSYLRKGDGTSHLTSDTVTLDFSDDMVEEEDDLPKFGNANQLRVVASDMFSEIAHVPTLVCNGSSVPSVGNPDPQQPYDGLLSFESQAGLQIPKADAVEKCDGCTKTRELMRQRTVKRKLWIAITLYALFTIGEFLGGFLSNSLAVMTDAVHMLADVLGIAASLFALYLSGRSPSKRFTFGWHRFEAMAAIISVILIYCVTVWLVFEAIQRTIHQDFEINADVMIIIAAVGVAVNIIMGFLLNQSSHLHSHSHSHSHGLSGQTVRGGQGSAHGHNHSAGSLAVRAAFIHALGDLLQSVGVLVAAYIIRFKPEYKIADPICTYIFSFLVLCTTLRILRDTGIIFLEGSPSHLDVHCIREDLLKIEDVYSVEDLNVWSLTVGKTAAIVHLKLVPESFSNWEEVQCKARQILMNTYGMHQCTVQLQSYRDVGNNLCTKCRVSDNQNI</sequence>
<evidence type="ECO:0000256" key="2">
    <source>
        <dbReference type="ARBA" id="ARBA00008873"/>
    </source>
</evidence>
<evidence type="ECO:0000256" key="11">
    <source>
        <dbReference type="ARBA" id="ARBA00023136"/>
    </source>
</evidence>
<evidence type="ECO:0000259" key="16">
    <source>
        <dbReference type="Pfam" id="PF01545"/>
    </source>
</evidence>
<evidence type="ECO:0000256" key="15">
    <source>
        <dbReference type="SAM" id="Phobius"/>
    </source>
</evidence>
<feature type="domain" description="Cation efflux protein transmembrane" evidence="16">
    <location>
        <begin position="131"/>
        <end position="351"/>
    </location>
</feature>
<dbReference type="OMA" id="PCDNCNK"/>
<dbReference type="InterPro" id="IPR027470">
    <property type="entry name" value="Cation_efflux_CTD"/>
</dbReference>
<keyword evidence="12" id="KW-0968">Cytoplasmic vesicle</keyword>
<accession>A0A4W3JQS8</accession>
<keyword evidence="8" id="KW-0864">Zinc transport</keyword>
<evidence type="ECO:0000256" key="10">
    <source>
        <dbReference type="ARBA" id="ARBA00023065"/>
    </source>
</evidence>
<evidence type="ECO:0000256" key="8">
    <source>
        <dbReference type="ARBA" id="ARBA00022906"/>
    </source>
</evidence>
<reference evidence="19" key="2">
    <citation type="journal article" date="2007" name="PLoS Biol.">
        <title>Survey sequencing and comparative analysis of the elephant shark (Callorhinchus milii) genome.</title>
        <authorList>
            <person name="Venkatesh B."/>
            <person name="Kirkness E.F."/>
            <person name="Loh Y.H."/>
            <person name="Halpern A.L."/>
            <person name="Lee A.P."/>
            <person name="Johnson J."/>
            <person name="Dandona N."/>
            <person name="Viswanathan L.D."/>
            <person name="Tay A."/>
            <person name="Venter J.C."/>
            <person name="Strausberg R.L."/>
            <person name="Brenner S."/>
        </authorList>
    </citation>
    <scope>NUCLEOTIDE SEQUENCE [LARGE SCALE GENOMIC DNA]</scope>
</reference>
<evidence type="ECO:0000256" key="14">
    <source>
        <dbReference type="SAM" id="MobiDB-lite"/>
    </source>
</evidence>
<evidence type="ECO:0000256" key="4">
    <source>
        <dbReference type="ARBA" id="ARBA00022449"/>
    </source>
</evidence>
<proteinExistence type="inferred from homology"/>